<dbReference type="GO" id="GO:0016627">
    <property type="term" value="F:oxidoreductase activity, acting on the CH-CH group of donors"/>
    <property type="evidence" value="ECO:0007669"/>
    <property type="project" value="TreeGrafter"/>
</dbReference>
<feature type="domain" description="Pyridoxamine 5'-phosphate oxidase N-terminal" evidence="2">
    <location>
        <begin position="7"/>
        <end position="135"/>
    </location>
</feature>
<evidence type="ECO:0000259" key="2">
    <source>
        <dbReference type="Pfam" id="PF01243"/>
    </source>
</evidence>
<keyword evidence="1" id="KW-0560">Oxidoreductase</keyword>
<dbReference type="EMBL" id="FXAG01000026">
    <property type="protein sequence ID" value="SMF49346.1"/>
    <property type="molecule type" value="Genomic_DNA"/>
</dbReference>
<evidence type="ECO:0000313" key="3">
    <source>
        <dbReference type="EMBL" id="SMF49346.1"/>
    </source>
</evidence>
<dbReference type="InterPro" id="IPR012349">
    <property type="entry name" value="Split_barrel_FMN-bd"/>
</dbReference>
<dbReference type="Proteomes" id="UP000192920">
    <property type="component" value="Unassembled WGS sequence"/>
</dbReference>
<dbReference type="STRING" id="1123014.SAMN02745746_03637"/>
<evidence type="ECO:0000313" key="4">
    <source>
        <dbReference type="Proteomes" id="UP000192920"/>
    </source>
</evidence>
<sequence>MDDVARQRVLEVMNAHNLCTIATVREDGYPQATTVAYVNDGLTIYLCCDVHAQKLRNIRLNNKVSLVIDHDYTDWHEIRGLSLGGTAEEVQDPDEIEQALDLMQTKFPQITDMGPVETMASELAVIKVTPQVISLLDYRQGFGYTEYLEV</sequence>
<keyword evidence="4" id="KW-1185">Reference proteome</keyword>
<protein>
    <submittedName>
        <fullName evidence="3">General stress protein 26</fullName>
    </submittedName>
</protein>
<dbReference type="PANTHER" id="PTHR35176:SF6">
    <property type="entry name" value="HEME OXYGENASE HI_0854-RELATED"/>
    <property type="match status" value="1"/>
</dbReference>
<accession>A0A1Y6C7Q9</accession>
<dbReference type="SUPFAM" id="SSF50475">
    <property type="entry name" value="FMN-binding split barrel"/>
    <property type="match status" value="1"/>
</dbReference>
<evidence type="ECO:0000256" key="1">
    <source>
        <dbReference type="ARBA" id="ARBA00023002"/>
    </source>
</evidence>
<dbReference type="GO" id="GO:0005829">
    <property type="term" value="C:cytosol"/>
    <property type="evidence" value="ECO:0007669"/>
    <property type="project" value="TreeGrafter"/>
</dbReference>
<reference evidence="4" key="1">
    <citation type="submission" date="2017-04" db="EMBL/GenBank/DDBJ databases">
        <authorList>
            <person name="Varghese N."/>
            <person name="Submissions S."/>
        </authorList>
    </citation>
    <scope>NUCLEOTIDE SEQUENCE [LARGE SCALE GENOMIC DNA]</scope>
    <source>
        <strain evidence="4">DSM 22618</strain>
    </source>
</reference>
<dbReference type="GO" id="GO:0070967">
    <property type="term" value="F:coenzyme F420 binding"/>
    <property type="evidence" value="ECO:0007669"/>
    <property type="project" value="TreeGrafter"/>
</dbReference>
<dbReference type="Gene3D" id="2.30.110.10">
    <property type="entry name" value="Electron Transport, Fmn-binding Protein, Chain A"/>
    <property type="match status" value="1"/>
</dbReference>
<dbReference type="AlphaFoldDB" id="A0A1Y6C7Q9"/>
<proteinExistence type="predicted"/>
<gene>
    <name evidence="3" type="ORF">SAMN02745746_03637</name>
</gene>
<name>A0A1Y6C7Q9_9NEIS</name>
<dbReference type="Pfam" id="PF01243">
    <property type="entry name" value="PNPOx_N"/>
    <property type="match status" value="1"/>
</dbReference>
<dbReference type="InterPro" id="IPR011576">
    <property type="entry name" value="Pyridox_Oxase_N"/>
</dbReference>
<organism evidence="3 4">
    <name type="scientific">Pseudogulbenkiania subflava DSM 22618</name>
    <dbReference type="NCBI Taxonomy" id="1123014"/>
    <lineage>
        <taxon>Bacteria</taxon>
        <taxon>Pseudomonadati</taxon>
        <taxon>Pseudomonadota</taxon>
        <taxon>Betaproteobacteria</taxon>
        <taxon>Neisseriales</taxon>
        <taxon>Chromobacteriaceae</taxon>
        <taxon>Pseudogulbenkiania</taxon>
    </lineage>
</organism>
<dbReference type="PANTHER" id="PTHR35176">
    <property type="entry name" value="HEME OXYGENASE HI_0854-RELATED"/>
    <property type="match status" value="1"/>
</dbReference>
<dbReference type="RefSeq" id="WP_085277644.1">
    <property type="nucleotide sequence ID" value="NZ_FXAG01000026.1"/>
</dbReference>
<dbReference type="InterPro" id="IPR052019">
    <property type="entry name" value="F420H2_bilvrd_red/Heme_oxyg"/>
</dbReference>